<name>A0A3M7Q770_BRAPC</name>
<dbReference type="EMBL" id="REGN01007196">
    <property type="protein sequence ID" value="RNA07012.1"/>
    <property type="molecule type" value="Genomic_DNA"/>
</dbReference>
<organism evidence="2 3">
    <name type="scientific">Brachionus plicatilis</name>
    <name type="common">Marine rotifer</name>
    <name type="synonym">Brachionus muelleri</name>
    <dbReference type="NCBI Taxonomy" id="10195"/>
    <lineage>
        <taxon>Eukaryota</taxon>
        <taxon>Metazoa</taxon>
        <taxon>Spiralia</taxon>
        <taxon>Gnathifera</taxon>
        <taxon>Rotifera</taxon>
        <taxon>Eurotatoria</taxon>
        <taxon>Monogononta</taxon>
        <taxon>Pseudotrocha</taxon>
        <taxon>Ploima</taxon>
        <taxon>Brachionidae</taxon>
        <taxon>Brachionus</taxon>
    </lineage>
</organism>
<proteinExistence type="predicted"/>
<evidence type="ECO:0008006" key="4">
    <source>
        <dbReference type="Google" id="ProtNLM"/>
    </source>
</evidence>
<feature type="transmembrane region" description="Helical" evidence="1">
    <location>
        <begin position="79"/>
        <end position="98"/>
    </location>
</feature>
<dbReference type="Proteomes" id="UP000276133">
    <property type="component" value="Unassembled WGS sequence"/>
</dbReference>
<evidence type="ECO:0000256" key="1">
    <source>
        <dbReference type="SAM" id="Phobius"/>
    </source>
</evidence>
<evidence type="ECO:0000313" key="3">
    <source>
        <dbReference type="Proteomes" id="UP000276133"/>
    </source>
</evidence>
<evidence type="ECO:0000313" key="2">
    <source>
        <dbReference type="EMBL" id="RNA07012.1"/>
    </source>
</evidence>
<keyword evidence="1" id="KW-0812">Transmembrane</keyword>
<keyword evidence="1" id="KW-1133">Transmembrane helix</keyword>
<sequence>MEPTGHEIDQPQNLRHGIITIESTKTNALRKITIFFFDPSNSQLLTQCILETIQERCKKLAYSEWHPLNWKKRIKKKNLIKYSIVLSIFALLMFVATVTTSSCALSSSSSDSIPISLFGTNSDENIVTVFIRDDYFFAAL</sequence>
<keyword evidence="3" id="KW-1185">Reference proteome</keyword>
<comment type="caution">
    <text evidence="2">The sequence shown here is derived from an EMBL/GenBank/DDBJ whole genome shotgun (WGS) entry which is preliminary data.</text>
</comment>
<protein>
    <recommendedName>
        <fullName evidence="4">Transmembrane protein</fullName>
    </recommendedName>
</protein>
<gene>
    <name evidence="2" type="ORF">BpHYR1_046628</name>
</gene>
<reference evidence="2 3" key="1">
    <citation type="journal article" date="2018" name="Sci. Rep.">
        <title>Genomic signatures of local adaptation to the degree of environmental predictability in rotifers.</title>
        <authorList>
            <person name="Franch-Gras L."/>
            <person name="Hahn C."/>
            <person name="Garcia-Roger E.M."/>
            <person name="Carmona M.J."/>
            <person name="Serra M."/>
            <person name="Gomez A."/>
        </authorList>
    </citation>
    <scope>NUCLEOTIDE SEQUENCE [LARGE SCALE GENOMIC DNA]</scope>
    <source>
        <strain evidence="2">HYR1</strain>
    </source>
</reference>
<dbReference type="AlphaFoldDB" id="A0A3M7Q770"/>
<keyword evidence="1" id="KW-0472">Membrane</keyword>
<accession>A0A3M7Q770</accession>